<dbReference type="SUPFAM" id="SSF56954">
    <property type="entry name" value="Outer membrane efflux proteins (OEP)"/>
    <property type="match status" value="1"/>
</dbReference>
<evidence type="ECO:0000256" key="5">
    <source>
        <dbReference type="ARBA" id="ARBA00023237"/>
    </source>
</evidence>
<dbReference type="GO" id="GO:0015562">
    <property type="term" value="F:efflux transmembrane transporter activity"/>
    <property type="evidence" value="ECO:0007669"/>
    <property type="project" value="InterPro"/>
</dbReference>
<evidence type="ECO:0000256" key="6">
    <source>
        <dbReference type="SAM" id="Phobius"/>
    </source>
</evidence>
<evidence type="ECO:0000256" key="3">
    <source>
        <dbReference type="ARBA" id="ARBA00022692"/>
    </source>
</evidence>
<comment type="subcellular location">
    <subcellularLocation>
        <location evidence="1">Cell outer membrane</location>
    </subcellularLocation>
</comment>
<keyword evidence="4 6" id="KW-0472">Membrane</keyword>
<dbReference type="GO" id="GO:1990281">
    <property type="term" value="C:efflux pump complex"/>
    <property type="evidence" value="ECO:0007669"/>
    <property type="project" value="TreeGrafter"/>
</dbReference>
<reference evidence="7 8" key="1">
    <citation type="journal article" date="2019" name="ISME J.">
        <title>Candidatus Macondimonas diazotrophica, a novel gammaproteobacterial genus dominating crude-oil-contaminated coastal sediments.</title>
        <authorList>
            <person name="Karthikeyan S."/>
            <person name="Konstantinidis K."/>
        </authorList>
    </citation>
    <scope>NUCLEOTIDE SEQUENCE [LARGE SCALE GENOMIC DNA]</scope>
    <source>
        <strain evidence="7 8">KTK01</strain>
    </source>
</reference>
<feature type="transmembrane region" description="Helical" evidence="6">
    <location>
        <begin position="59"/>
        <end position="81"/>
    </location>
</feature>
<sequence>MSRIGHPEAGRWISGPHAPATSIEVAVSPAAERITPGTPARALSLMGRHKRKQRMRRRYASLWVAVFFVSPVWAGELAAMLRETQTHPALAAASSRVVAAKAQVSAATRRYLGSGGVMAEAARYEDQRFVGVLSPQAFARPPFARDLMTYGVSYSVPVDWAGAIGAARQAGESDLAAARLAERQVALMKLHAATSAYVRLQALLSQREVLAVQRERVGQTVERVQAQVQTEQASTAQLRLAQAELARLRSDEVRLDGQVATQQAVLEEAIGRRLLPATNAIDIPLWGDEPVGNLLPIGLAGAQADSAAAQVQALRRSLWPALAARGEYLQFDSGNADPDAWSVSARMTIPIDPASWKRVDVARAQAEAAMHARQAVHRQVQEDWTALQSAYESARADAEALSVETTARREVVDVQAELQRVGLVSLEDFLRQQRDLLESEARLTQARAGAAVAWSAAQVLRGVAVETYIAGLDDASMSP</sequence>
<dbReference type="GO" id="GO:0009279">
    <property type="term" value="C:cell outer membrane"/>
    <property type="evidence" value="ECO:0007669"/>
    <property type="project" value="UniProtKB-SubCell"/>
</dbReference>
<name>A0A4Z0FD84_9GAMM</name>
<dbReference type="Gene3D" id="1.20.1600.10">
    <property type="entry name" value="Outer membrane efflux proteins (OEP)"/>
    <property type="match status" value="1"/>
</dbReference>
<dbReference type="GO" id="GO:0015288">
    <property type="term" value="F:porin activity"/>
    <property type="evidence" value="ECO:0007669"/>
    <property type="project" value="TreeGrafter"/>
</dbReference>
<keyword evidence="8" id="KW-1185">Reference proteome</keyword>
<proteinExistence type="predicted"/>
<evidence type="ECO:0000313" key="7">
    <source>
        <dbReference type="EMBL" id="TFZ83495.1"/>
    </source>
</evidence>
<comment type="caution">
    <text evidence="7">The sequence shown here is derived from an EMBL/GenBank/DDBJ whole genome shotgun (WGS) entry which is preliminary data.</text>
</comment>
<accession>A0A4Z0FD84</accession>
<dbReference type="AlphaFoldDB" id="A0A4Z0FD84"/>
<dbReference type="InterPro" id="IPR051906">
    <property type="entry name" value="TolC-like"/>
</dbReference>
<dbReference type="PANTHER" id="PTHR30026:SF20">
    <property type="entry name" value="OUTER MEMBRANE PROTEIN TOLC"/>
    <property type="match status" value="1"/>
</dbReference>
<evidence type="ECO:0000256" key="2">
    <source>
        <dbReference type="ARBA" id="ARBA00022452"/>
    </source>
</evidence>
<evidence type="ECO:0000256" key="1">
    <source>
        <dbReference type="ARBA" id="ARBA00004442"/>
    </source>
</evidence>
<dbReference type="EMBL" id="SRIO01000003">
    <property type="protein sequence ID" value="TFZ83495.1"/>
    <property type="molecule type" value="Genomic_DNA"/>
</dbReference>
<evidence type="ECO:0000256" key="4">
    <source>
        <dbReference type="ARBA" id="ARBA00023136"/>
    </source>
</evidence>
<keyword evidence="5" id="KW-0998">Cell outer membrane</keyword>
<dbReference type="OrthoDB" id="7061223at2"/>
<organism evidence="7 8">
    <name type="scientific">Candidatus Macondimonas diazotrophica</name>
    <dbReference type="NCBI Taxonomy" id="2305248"/>
    <lineage>
        <taxon>Bacteria</taxon>
        <taxon>Pseudomonadati</taxon>
        <taxon>Pseudomonadota</taxon>
        <taxon>Gammaproteobacteria</taxon>
        <taxon>Chromatiales</taxon>
        <taxon>Ectothiorhodospiraceae</taxon>
        <taxon>Candidatus Macondimonas</taxon>
    </lineage>
</organism>
<keyword evidence="3 6" id="KW-0812">Transmembrane</keyword>
<evidence type="ECO:0000313" key="8">
    <source>
        <dbReference type="Proteomes" id="UP000297890"/>
    </source>
</evidence>
<dbReference type="PANTHER" id="PTHR30026">
    <property type="entry name" value="OUTER MEMBRANE PROTEIN TOLC"/>
    <property type="match status" value="1"/>
</dbReference>
<dbReference type="RefSeq" id="WP_135280912.1">
    <property type="nucleotide sequence ID" value="NZ_SRIO01000003.1"/>
</dbReference>
<protein>
    <submittedName>
        <fullName evidence="7">TolC family protein</fullName>
    </submittedName>
</protein>
<gene>
    <name evidence="7" type="ORF">E4680_03030</name>
</gene>
<dbReference type="Proteomes" id="UP000297890">
    <property type="component" value="Unassembled WGS sequence"/>
</dbReference>
<keyword evidence="6" id="KW-1133">Transmembrane helix</keyword>
<keyword evidence="2" id="KW-1134">Transmembrane beta strand</keyword>